<name>A0A2P2QGD0_RHIMU</name>
<dbReference type="EMBL" id="GGEC01085471">
    <property type="protein sequence ID" value="MBX65955.1"/>
    <property type="molecule type" value="Transcribed_RNA"/>
</dbReference>
<organism evidence="2">
    <name type="scientific">Rhizophora mucronata</name>
    <name type="common">Asiatic mangrove</name>
    <dbReference type="NCBI Taxonomy" id="61149"/>
    <lineage>
        <taxon>Eukaryota</taxon>
        <taxon>Viridiplantae</taxon>
        <taxon>Streptophyta</taxon>
        <taxon>Embryophyta</taxon>
        <taxon>Tracheophyta</taxon>
        <taxon>Spermatophyta</taxon>
        <taxon>Magnoliopsida</taxon>
        <taxon>eudicotyledons</taxon>
        <taxon>Gunneridae</taxon>
        <taxon>Pentapetalae</taxon>
        <taxon>rosids</taxon>
        <taxon>fabids</taxon>
        <taxon>Malpighiales</taxon>
        <taxon>Rhizophoraceae</taxon>
        <taxon>Rhizophora</taxon>
    </lineage>
</organism>
<accession>A0A2P2QGD0</accession>
<evidence type="ECO:0000256" key="1">
    <source>
        <dbReference type="SAM" id="MobiDB-lite"/>
    </source>
</evidence>
<protein>
    <submittedName>
        <fullName evidence="2">Uncharacterized protein</fullName>
    </submittedName>
</protein>
<feature type="region of interest" description="Disordered" evidence="1">
    <location>
        <begin position="1"/>
        <end position="26"/>
    </location>
</feature>
<dbReference type="AlphaFoldDB" id="A0A2P2QGD0"/>
<sequence length="26" mass="2915">MEPAQILPRSNTVGKRKQKQSQSCIS</sequence>
<reference evidence="2" key="1">
    <citation type="submission" date="2018-02" db="EMBL/GenBank/DDBJ databases">
        <title>Rhizophora mucronata_Transcriptome.</title>
        <authorList>
            <person name="Meera S.P."/>
            <person name="Sreeshan A."/>
            <person name="Augustine A."/>
        </authorList>
    </citation>
    <scope>NUCLEOTIDE SEQUENCE</scope>
    <source>
        <tissue evidence="2">Leaf</tissue>
    </source>
</reference>
<proteinExistence type="predicted"/>
<evidence type="ECO:0000313" key="2">
    <source>
        <dbReference type="EMBL" id="MBX65955.1"/>
    </source>
</evidence>